<reference evidence="2 3" key="1">
    <citation type="submission" date="2024-04" db="EMBL/GenBank/DDBJ databases">
        <authorList>
            <person name="Waldvogel A.-M."/>
            <person name="Schoenle A."/>
        </authorList>
    </citation>
    <scope>NUCLEOTIDE SEQUENCE [LARGE SCALE GENOMIC DNA]</scope>
</reference>
<dbReference type="PANTHER" id="PTHR21084:SF1">
    <property type="entry name" value="DENSE INCISORS"/>
    <property type="match status" value="1"/>
</dbReference>
<dbReference type="PANTHER" id="PTHR21084">
    <property type="entry name" value="DENSE INCISORS"/>
    <property type="match status" value="1"/>
</dbReference>
<dbReference type="AlphaFoldDB" id="A0AAV2K322"/>
<dbReference type="EMBL" id="OZ035837">
    <property type="protein sequence ID" value="CAL1582851.1"/>
    <property type="molecule type" value="Genomic_DNA"/>
</dbReference>
<organism evidence="2 3">
    <name type="scientific">Knipowitschia caucasica</name>
    <name type="common">Caucasian dwarf goby</name>
    <name type="synonym">Pomatoschistus caucasicus</name>
    <dbReference type="NCBI Taxonomy" id="637954"/>
    <lineage>
        <taxon>Eukaryota</taxon>
        <taxon>Metazoa</taxon>
        <taxon>Chordata</taxon>
        <taxon>Craniata</taxon>
        <taxon>Vertebrata</taxon>
        <taxon>Euteleostomi</taxon>
        <taxon>Actinopterygii</taxon>
        <taxon>Neopterygii</taxon>
        <taxon>Teleostei</taxon>
        <taxon>Neoteleostei</taxon>
        <taxon>Acanthomorphata</taxon>
        <taxon>Gobiaria</taxon>
        <taxon>Gobiiformes</taxon>
        <taxon>Gobioidei</taxon>
        <taxon>Gobiidae</taxon>
        <taxon>Gobiinae</taxon>
        <taxon>Knipowitschia</taxon>
    </lineage>
</organism>
<evidence type="ECO:0008006" key="4">
    <source>
        <dbReference type="Google" id="ProtNLM"/>
    </source>
</evidence>
<evidence type="ECO:0000313" key="3">
    <source>
        <dbReference type="Proteomes" id="UP001497482"/>
    </source>
</evidence>
<evidence type="ECO:0000313" key="2">
    <source>
        <dbReference type="EMBL" id="CAL1582851.1"/>
    </source>
</evidence>
<dbReference type="Proteomes" id="UP001497482">
    <property type="component" value="Chromosome 15"/>
</dbReference>
<name>A0AAV2K322_KNICA</name>
<feature type="compositionally biased region" description="Polar residues" evidence="1">
    <location>
        <begin position="66"/>
        <end position="78"/>
    </location>
</feature>
<dbReference type="InterPro" id="IPR032710">
    <property type="entry name" value="NTF2-like_dom_sf"/>
</dbReference>
<accession>A0AAV2K322</accession>
<dbReference type="Pfam" id="PF15008">
    <property type="entry name" value="DUF4518"/>
    <property type="match status" value="1"/>
</dbReference>
<proteinExistence type="predicted"/>
<evidence type="ECO:0000256" key="1">
    <source>
        <dbReference type="SAM" id="MobiDB-lite"/>
    </source>
</evidence>
<sequence>MILVESVKEAMDSVLSFTKSAEELLRRKKVYRELIFKYLANEGVIMPSTSEKHALIKKTLELWSSRQTTKPQGQTGNNQDEKRTETDSTEVKTDPDFDLQILGQQFCQWFFGLLNSQNPAQSQGPQDWGPEHFWPDAKLNLLARVSGEQMEEFVGADVVSSRLVALTREERLLFQPNLEGHGLKGLSSPHGLVLVAVAGTIHRDSSCLGIFEQIFGLIKSPVNNTWKIKFANLKIRGQDAITDKDVSAPALTYNSSDLQLICSGN</sequence>
<gene>
    <name evidence="2" type="ORF">KC01_LOCUS13391</name>
</gene>
<dbReference type="InterPro" id="IPR026698">
    <property type="entry name" value="UPF_C3orf38"/>
</dbReference>
<feature type="region of interest" description="Disordered" evidence="1">
    <location>
        <begin position="66"/>
        <end position="91"/>
    </location>
</feature>
<dbReference type="SUPFAM" id="SSF54427">
    <property type="entry name" value="NTF2-like"/>
    <property type="match status" value="1"/>
</dbReference>
<feature type="compositionally biased region" description="Basic and acidic residues" evidence="1">
    <location>
        <begin position="79"/>
        <end position="91"/>
    </location>
</feature>
<protein>
    <recommendedName>
        <fullName evidence="4">NTF2 domain-containing protein</fullName>
    </recommendedName>
</protein>
<keyword evidence="3" id="KW-1185">Reference proteome</keyword>